<gene>
    <name evidence="4" type="ORF">GLAREA_03342</name>
</gene>
<organism evidence="4 5">
    <name type="scientific">Glarea lozoyensis (strain ATCC 20868 / MF5171)</name>
    <dbReference type="NCBI Taxonomy" id="1116229"/>
    <lineage>
        <taxon>Eukaryota</taxon>
        <taxon>Fungi</taxon>
        <taxon>Dikarya</taxon>
        <taxon>Ascomycota</taxon>
        <taxon>Pezizomycotina</taxon>
        <taxon>Leotiomycetes</taxon>
        <taxon>Helotiales</taxon>
        <taxon>Helotiaceae</taxon>
        <taxon>Glarea</taxon>
    </lineage>
</organism>
<feature type="region of interest" description="Disordered" evidence="1">
    <location>
        <begin position="261"/>
        <end position="379"/>
    </location>
</feature>
<dbReference type="GeneID" id="19462397"/>
<evidence type="ECO:0008006" key="6">
    <source>
        <dbReference type="Google" id="ProtNLM"/>
    </source>
</evidence>
<keyword evidence="2" id="KW-0812">Transmembrane</keyword>
<dbReference type="RefSeq" id="XP_008081786.1">
    <property type="nucleotide sequence ID" value="XM_008083595.1"/>
</dbReference>
<feature type="signal peptide" evidence="3">
    <location>
        <begin position="1"/>
        <end position="16"/>
    </location>
</feature>
<dbReference type="HOGENOM" id="CLU_029957_0_0_1"/>
<evidence type="ECO:0000313" key="4">
    <source>
        <dbReference type="EMBL" id="EPE30375.1"/>
    </source>
</evidence>
<dbReference type="EMBL" id="KE145363">
    <property type="protein sequence ID" value="EPE30375.1"/>
    <property type="molecule type" value="Genomic_DNA"/>
</dbReference>
<dbReference type="OMA" id="LMPRFFI"/>
<sequence>MRLLMLMMVMGGGALAHYGEMLSPRFYPGTAVGGLLARAGEQCQLPNSHTCLEVNATESCCENTQFCLINLSFQAACCPLGSDCGNLCSTDAYICKSTITVSGTPTITRACCPRSCSGTLYKCAATLGGNCCPFGSDCQSDGKCIAPSTSSGPATTAIPSGCTSNQFACATGQGGGCCDNGMRCTVSDNTNYCAMSAGTSLVTRTGTSGIHATAVPDDPPNKGLSTGAKAGIGVGVSLGVLLIIGALLYFFVIHRHESAERESQRREGSQPMSQPAGSTVGGGGSEQNGSKLGVTKRPTVPRENSQPSDYFGPSAVPGPFTDRNSAIPGGSPGYDRGVPAHPQSPGDIASPVEIDSNLASPNRDYPSVPGTVEHRVELP</sequence>
<dbReference type="AlphaFoldDB" id="S3CXQ8"/>
<dbReference type="KEGG" id="glz:GLAREA_03342"/>
<feature type="chain" id="PRO_5004507757" description="Mid2 domain-containing protein" evidence="3">
    <location>
        <begin position="17"/>
        <end position="379"/>
    </location>
</feature>
<evidence type="ECO:0000256" key="1">
    <source>
        <dbReference type="SAM" id="MobiDB-lite"/>
    </source>
</evidence>
<name>S3CXQ8_GLAL2</name>
<keyword evidence="3" id="KW-0732">Signal</keyword>
<proteinExistence type="predicted"/>
<reference evidence="4 5" key="1">
    <citation type="journal article" date="2013" name="BMC Genomics">
        <title>Genomics-driven discovery of the pneumocandin biosynthetic gene cluster in the fungus Glarea lozoyensis.</title>
        <authorList>
            <person name="Chen L."/>
            <person name="Yue Q."/>
            <person name="Zhang X."/>
            <person name="Xiang M."/>
            <person name="Wang C."/>
            <person name="Li S."/>
            <person name="Che Y."/>
            <person name="Ortiz-Lopez F.J."/>
            <person name="Bills G.F."/>
            <person name="Liu X."/>
            <person name="An Z."/>
        </authorList>
    </citation>
    <scope>NUCLEOTIDE SEQUENCE [LARGE SCALE GENOMIC DNA]</scope>
    <source>
        <strain evidence="5">ATCC 20868 / MF5171</strain>
    </source>
</reference>
<evidence type="ECO:0000256" key="2">
    <source>
        <dbReference type="SAM" id="Phobius"/>
    </source>
</evidence>
<dbReference type="OrthoDB" id="4499262at2759"/>
<feature type="transmembrane region" description="Helical" evidence="2">
    <location>
        <begin position="230"/>
        <end position="252"/>
    </location>
</feature>
<dbReference type="Proteomes" id="UP000016922">
    <property type="component" value="Unassembled WGS sequence"/>
</dbReference>
<accession>S3CXQ8</accession>
<keyword evidence="2" id="KW-0472">Membrane</keyword>
<keyword evidence="5" id="KW-1185">Reference proteome</keyword>
<evidence type="ECO:0000313" key="5">
    <source>
        <dbReference type="Proteomes" id="UP000016922"/>
    </source>
</evidence>
<dbReference type="eggNOG" id="ENOG502RJED">
    <property type="taxonomic scope" value="Eukaryota"/>
</dbReference>
<evidence type="ECO:0000256" key="3">
    <source>
        <dbReference type="SAM" id="SignalP"/>
    </source>
</evidence>
<protein>
    <recommendedName>
        <fullName evidence="6">Mid2 domain-containing protein</fullName>
    </recommendedName>
</protein>
<keyword evidence="2" id="KW-1133">Transmembrane helix</keyword>